<evidence type="ECO:0000313" key="2">
    <source>
        <dbReference type="Proteomes" id="UP000201613"/>
    </source>
</evidence>
<dbReference type="PANTHER" id="PTHR48100:SF1">
    <property type="entry name" value="HISTIDINE PHOSPHATASE FAMILY PROTEIN-RELATED"/>
    <property type="match status" value="1"/>
</dbReference>
<accession>A0A238L8V5</accession>
<dbReference type="EMBL" id="FXZK01000001">
    <property type="protein sequence ID" value="SMY06022.1"/>
    <property type="molecule type" value="Genomic_DNA"/>
</dbReference>
<dbReference type="InterPro" id="IPR029033">
    <property type="entry name" value="His_PPase_superfam"/>
</dbReference>
<dbReference type="AlphaFoldDB" id="A0A238L8V5"/>
<dbReference type="Proteomes" id="UP000201613">
    <property type="component" value="Unassembled WGS sequence"/>
</dbReference>
<dbReference type="RefSeq" id="WP_093990248.1">
    <property type="nucleotide sequence ID" value="NZ_FXZK01000001.1"/>
</dbReference>
<dbReference type="SUPFAM" id="SSF53254">
    <property type="entry name" value="Phosphoglycerate mutase-like"/>
    <property type="match status" value="1"/>
</dbReference>
<keyword evidence="2" id="KW-1185">Reference proteome</keyword>
<dbReference type="Pfam" id="PF00300">
    <property type="entry name" value="His_Phos_1"/>
    <property type="match status" value="1"/>
</dbReference>
<dbReference type="GO" id="GO:0043755">
    <property type="term" value="F:alpha-ribazole phosphatase activity"/>
    <property type="evidence" value="ECO:0007669"/>
    <property type="project" value="UniProtKB-EC"/>
</dbReference>
<dbReference type="PANTHER" id="PTHR48100">
    <property type="entry name" value="BROAD-SPECIFICITY PHOSPHATASE YOR283W-RELATED"/>
    <property type="match status" value="1"/>
</dbReference>
<reference evidence="1 2" key="1">
    <citation type="submission" date="2017-05" db="EMBL/GenBank/DDBJ databases">
        <authorList>
            <person name="Song R."/>
            <person name="Chenine A.L."/>
            <person name="Ruprecht R.M."/>
        </authorList>
    </citation>
    <scope>NUCLEOTIDE SEQUENCE [LARGE SCALE GENOMIC DNA]</scope>
    <source>
        <strain evidence="1 2">CECT 8899</strain>
    </source>
</reference>
<keyword evidence="1" id="KW-0378">Hydrolase</keyword>
<dbReference type="InterPro" id="IPR013078">
    <property type="entry name" value="His_Pase_superF_clade-1"/>
</dbReference>
<dbReference type="InterPro" id="IPR050275">
    <property type="entry name" value="PGM_Phosphatase"/>
</dbReference>
<evidence type="ECO:0000313" key="1">
    <source>
        <dbReference type="EMBL" id="SMY06022.1"/>
    </source>
</evidence>
<dbReference type="OrthoDB" id="8347407at2"/>
<protein>
    <submittedName>
        <fullName evidence="1">Alpha-ribazole phosphatase</fullName>
        <ecNumber evidence="1">3.1.3.73</ecNumber>
    </submittedName>
</protein>
<dbReference type="CDD" id="cd07067">
    <property type="entry name" value="HP_PGM_like"/>
    <property type="match status" value="1"/>
</dbReference>
<gene>
    <name evidence="1" type="primary">cobC</name>
    <name evidence="1" type="ORF">LOM8899_00143</name>
</gene>
<dbReference type="Gene3D" id="3.40.50.1240">
    <property type="entry name" value="Phosphoglycerate mutase-like"/>
    <property type="match status" value="1"/>
</dbReference>
<dbReference type="SMART" id="SM00855">
    <property type="entry name" value="PGAM"/>
    <property type="match status" value="1"/>
</dbReference>
<sequence length="189" mass="20674">MTRLWLVRHGPTHAKAMVGWTDLAADLSDTATIARLRDYLPDAPVVSSDLSRAVATADVLSRKLRLPHDPGLREIHFGQWEMRTFADVEAETPDLIRKYWETPGSIAPPGGESWNAMASRTDAAVDSLLARGHPDLIVVCHFGVILRQLQRALGVSTTEVFGYSIDNLSVTRIEAGAGGWTARAINHVP</sequence>
<dbReference type="GO" id="GO:0005737">
    <property type="term" value="C:cytoplasm"/>
    <property type="evidence" value="ECO:0007669"/>
    <property type="project" value="TreeGrafter"/>
</dbReference>
<name>A0A238L8V5_9RHOB</name>
<proteinExistence type="predicted"/>
<dbReference type="EC" id="3.1.3.73" evidence="1"/>
<organism evidence="1 2">
    <name type="scientific">Flavimaricola marinus</name>
    <dbReference type="NCBI Taxonomy" id="1819565"/>
    <lineage>
        <taxon>Bacteria</taxon>
        <taxon>Pseudomonadati</taxon>
        <taxon>Pseudomonadota</taxon>
        <taxon>Alphaproteobacteria</taxon>
        <taxon>Rhodobacterales</taxon>
        <taxon>Paracoccaceae</taxon>
        <taxon>Flavimaricola</taxon>
    </lineage>
</organism>